<name>V3ZJ08_LOTGI</name>
<feature type="non-terminal residue" evidence="2">
    <location>
        <position position="1"/>
    </location>
</feature>
<dbReference type="OrthoDB" id="9982103at2759"/>
<dbReference type="KEGG" id="lgi:LOTGIDRAFT_78614"/>
<dbReference type="EMBL" id="KB203566">
    <property type="protein sequence ID" value="ESO84247.1"/>
    <property type="molecule type" value="Genomic_DNA"/>
</dbReference>
<dbReference type="AlphaFoldDB" id="V3ZJ08"/>
<dbReference type="Pfam" id="PF15256">
    <property type="entry name" value="SPATIAL"/>
    <property type="match status" value="1"/>
</dbReference>
<dbReference type="STRING" id="225164.V3ZJ08"/>
<protein>
    <submittedName>
        <fullName evidence="2">Uncharacterized protein</fullName>
    </submittedName>
</protein>
<dbReference type="HOGENOM" id="CLU_2819931_0_0_1"/>
<evidence type="ECO:0000313" key="2">
    <source>
        <dbReference type="EMBL" id="ESO84247.1"/>
    </source>
</evidence>
<gene>
    <name evidence="2" type="ORF">LOTGIDRAFT_78614</name>
</gene>
<accession>V3ZJ08</accession>
<dbReference type="PANTHER" id="PTHR33772">
    <property type="entry name" value="THYMUS, BRAIN AND TESTES-ASSOCIATED"/>
    <property type="match status" value="1"/>
</dbReference>
<dbReference type="InterPro" id="IPR037394">
    <property type="entry name" value="TBATA-like"/>
</dbReference>
<reference evidence="2 3" key="1">
    <citation type="journal article" date="2013" name="Nature">
        <title>Insights into bilaterian evolution from three spiralian genomes.</title>
        <authorList>
            <person name="Simakov O."/>
            <person name="Marletaz F."/>
            <person name="Cho S.J."/>
            <person name="Edsinger-Gonzales E."/>
            <person name="Havlak P."/>
            <person name="Hellsten U."/>
            <person name="Kuo D.H."/>
            <person name="Larsson T."/>
            <person name="Lv J."/>
            <person name="Arendt D."/>
            <person name="Savage R."/>
            <person name="Osoegawa K."/>
            <person name="de Jong P."/>
            <person name="Grimwood J."/>
            <person name="Chapman J.A."/>
            <person name="Shapiro H."/>
            <person name="Aerts A."/>
            <person name="Otillar R.P."/>
            <person name="Terry A.Y."/>
            <person name="Boore J.L."/>
            <person name="Grigoriev I.V."/>
            <person name="Lindberg D.R."/>
            <person name="Seaver E.C."/>
            <person name="Weisblat D.A."/>
            <person name="Putnam N.H."/>
            <person name="Rokhsar D.S."/>
        </authorList>
    </citation>
    <scope>NUCLEOTIDE SEQUENCE [LARGE SCALE GENOMIC DNA]</scope>
</reference>
<dbReference type="RefSeq" id="XP_009065039.1">
    <property type="nucleotide sequence ID" value="XM_009066791.1"/>
</dbReference>
<keyword evidence="3" id="KW-1185">Reference proteome</keyword>
<feature type="region of interest" description="Disordered" evidence="1">
    <location>
        <begin position="1"/>
        <end position="24"/>
    </location>
</feature>
<dbReference type="PANTHER" id="PTHR33772:SF1">
    <property type="entry name" value="PROTEIN TBATA"/>
    <property type="match status" value="1"/>
</dbReference>
<evidence type="ECO:0000256" key="1">
    <source>
        <dbReference type="SAM" id="MobiDB-lite"/>
    </source>
</evidence>
<sequence length="67" mass="7620">SNGHPVTPNMFIRDRPATQGGNRFGQLSRSQFFTRHNPHPHRVRHFKGLLDVPICSVNDDGHFATNK</sequence>
<dbReference type="CTD" id="20252346"/>
<organism evidence="2 3">
    <name type="scientific">Lottia gigantea</name>
    <name type="common">Giant owl limpet</name>
    <dbReference type="NCBI Taxonomy" id="225164"/>
    <lineage>
        <taxon>Eukaryota</taxon>
        <taxon>Metazoa</taxon>
        <taxon>Spiralia</taxon>
        <taxon>Lophotrochozoa</taxon>
        <taxon>Mollusca</taxon>
        <taxon>Gastropoda</taxon>
        <taxon>Patellogastropoda</taxon>
        <taxon>Lottioidea</taxon>
        <taxon>Lottiidae</taxon>
        <taxon>Lottia</taxon>
    </lineage>
</organism>
<evidence type="ECO:0000313" key="3">
    <source>
        <dbReference type="Proteomes" id="UP000030746"/>
    </source>
</evidence>
<proteinExistence type="predicted"/>
<feature type="non-terminal residue" evidence="2">
    <location>
        <position position="67"/>
    </location>
</feature>
<dbReference type="Proteomes" id="UP000030746">
    <property type="component" value="Unassembled WGS sequence"/>
</dbReference>
<dbReference type="GeneID" id="20252346"/>